<keyword evidence="2 5" id="KW-0808">Transferase</keyword>
<feature type="domain" description="Glycosyltransferase subfamily 4-like N-terminal" evidence="4">
    <location>
        <begin position="22"/>
        <end position="197"/>
    </location>
</feature>
<sequence length="408" mass="43833">MRISMVSEHANPLAALGEVDAGGQNLHVAELSAALCRQGHGVTVYSRRDDEEQPERVRTDAGYEVVHVPAGPARYLPKDDLLPHMTAFGRFLAGQWRDEQPDVVHAHFWMSGLASLLAARGTDIPVVQTFHALGAVKRRHQGAADTSPPDRVRLERLIGKNAAQVAATCSDEVFELARMGLPRPRMSVVPCGVDLDRFGVTGPTAVRGAKRRLVSVGRLVPRKGFATAIAALAGVPDTELVIAGGPDEGRLADDPEARRLRELAKRCGVAGRVHLLGQVSRTEMPGLLRSADIVVCTPWYEPFGIVPLEAMACGRPVVAAAVGGLIDTVVDGVTGELVPPKRPEVLAATLRRLLDNPAQREAYGVAGMDRAHSRYSWDRIAVDILRVYEKALTERAPAPARPVAGSHA</sequence>
<dbReference type="Pfam" id="PF13439">
    <property type="entry name" value="Glyco_transf_4"/>
    <property type="match status" value="1"/>
</dbReference>
<dbReference type="InterPro" id="IPR028098">
    <property type="entry name" value="Glyco_trans_4-like_N"/>
</dbReference>
<reference evidence="5 6" key="1">
    <citation type="submission" date="2019-07" db="EMBL/GenBank/DDBJ databases">
        <title>New species of Amycolatopsis and Streptomyces.</title>
        <authorList>
            <person name="Duangmal K."/>
            <person name="Teo W.F.A."/>
            <person name="Lipun K."/>
        </authorList>
    </citation>
    <scope>NUCLEOTIDE SEQUENCE [LARGE SCALE GENOMIC DNA]</scope>
    <source>
        <strain evidence="5 6">JCM 30562</strain>
    </source>
</reference>
<evidence type="ECO:0000259" key="3">
    <source>
        <dbReference type="Pfam" id="PF00534"/>
    </source>
</evidence>
<keyword evidence="6" id="KW-1185">Reference proteome</keyword>
<gene>
    <name evidence="5" type="ORF">FNH06_31250</name>
</gene>
<dbReference type="Pfam" id="PF00534">
    <property type="entry name" value="Glycos_transf_1"/>
    <property type="match status" value="1"/>
</dbReference>
<protein>
    <submittedName>
        <fullName evidence="5">Glycosyltransferase family 1 protein</fullName>
    </submittedName>
</protein>
<dbReference type="InterPro" id="IPR001296">
    <property type="entry name" value="Glyco_trans_1"/>
</dbReference>
<evidence type="ECO:0000313" key="5">
    <source>
        <dbReference type="EMBL" id="TVT17475.1"/>
    </source>
</evidence>
<evidence type="ECO:0000259" key="4">
    <source>
        <dbReference type="Pfam" id="PF13439"/>
    </source>
</evidence>
<evidence type="ECO:0000313" key="6">
    <source>
        <dbReference type="Proteomes" id="UP000318578"/>
    </source>
</evidence>
<feature type="domain" description="Glycosyl transferase family 1" evidence="3">
    <location>
        <begin position="208"/>
        <end position="365"/>
    </location>
</feature>
<dbReference type="GO" id="GO:0016758">
    <property type="term" value="F:hexosyltransferase activity"/>
    <property type="evidence" value="ECO:0007669"/>
    <property type="project" value="TreeGrafter"/>
</dbReference>
<dbReference type="InterPro" id="IPR050194">
    <property type="entry name" value="Glycosyltransferase_grp1"/>
</dbReference>
<dbReference type="GO" id="GO:1901137">
    <property type="term" value="P:carbohydrate derivative biosynthetic process"/>
    <property type="evidence" value="ECO:0007669"/>
    <property type="project" value="UniProtKB-ARBA"/>
</dbReference>
<dbReference type="Gene3D" id="3.40.50.2000">
    <property type="entry name" value="Glycogen Phosphorylase B"/>
    <property type="match status" value="2"/>
</dbReference>
<dbReference type="PANTHER" id="PTHR45947">
    <property type="entry name" value="SULFOQUINOVOSYL TRANSFERASE SQD2"/>
    <property type="match status" value="1"/>
</dbReference>
<keyword evidence="1" id="KW-0328">Glycosyltransferase</keyword>
<comment type="caution">
    <text evidence="5">The sequence shown here is derived from an EMBL/GenBank/DDBJ whole genome shotgun (WGS) entry which is preliminary data.</text>
</comment>
<name>A0A557ZZN4_9PSEU</name>
<dbReference type="PANTHER" id="PTHR45947:SF3">
    <property type="entry name" value="SULFOQUINOVOSYL TRANSFERASE SQD2"/>
    <property type="match status" value="1"/>
</dbReference>
<organism evidence="5 6">
    <name type="scientific">Amycolatopsis acidiphila</name>
    <dbReference type="NCBI Taxonomy" id="715473"/>
    <lineage>
        <taxon>Bacteria</taxon>
        <taxon>Bacillati</taxon>
        <taxon>Actinomycetota</taxon>
        <taxon>Actinomycetes</taxon>
        <taxon>Pseudonocardiales</taxon>
        <taxon>Pseudonocardiaceae</taxon>
        <taxon>Amycolatopsis</taxon>
    </lineage>
</organism>
<evidence type="ECO:0000256" key="1">
    <source>
        <dbReference type="ARBA" id="ARBA00022676"/>
    </source>
</evidence>
<dbReference type="RefSeq" id="WP_144643535.1">
    <property type="nucleotide sequence ID" value="NZ_BNAX01000024.1"/>
</dbReference>
<evidence type="ECO:0000256" key="2">
    <source>
        <dbReference type="ARBA" id="ARBA00022679"/>
    </source>
</evidence>
<dbReference type="EMBL" id="VJZA01000078">
    <property type="protein sequence ID" value="TVT17475.1"/>
    <property type="molecule type" value="Genomic_DNA"/>
</dbReference>
<dbReference type="OrthoDB" id="9810929at2"/>
<dbReference type="AlphaFoldDB" id="A0A557ZZN4"/>
<dbReference type="SUPFAM" id="SSF53756">
    <property type="entry name" value="UDP-Glycosyltransferase/glycogen phosphorylase"/>
    <property type="match status" value="1"/>
</dbReference>
<accession>A0A557ZZN4</accession>
<dbReference type="Proteomes" id="UP000318578">
    <property type="component" value="Unassembled WGS sequence"/>
</dbReference>
<proteinExistence type="predicted"/>